<proteinExistence type="predicted"/>
<evidence type="ECO:0000256" key="1">
    <source>
        <dbReference type="SAM" id="MobiDB-lite"/>
    </source>
</evidence>
<organism evidence="3 4">
    <name type="scientific">Mycena pura</name>
    <dbReference type="NCBI Taxonomy" id="153505"/>
    <lineage>
        <taxon>Eukaryota</taxon>
        <taxon>Fungi</taxon>
        <taxon>Dikarya</taxon>
        <taxon>Basidiomycota</taxon>
        <taxon>Agaricomycotina</taxon>
        <taxon>Agaricomycetes</taxon>
        <taxon>Agaricomycetidae</taxon>
        <taxon>Agaricales</taxon>
        <taxon>Marasmiineae</taxon>
        <taxon>Mycenaceae</taxon>
        <taxon>Mycena</taxon>
    </lineage>
</organism>
<feature type="compositionally biased region" description="Basic residues" evidence="1">
    <location>
        <begin position="60"/>
        <end position="77"/>
    </location>
</feature>
<dbReference type="Proteomes" id="UP001219525">
    <property type="component" value="Unassembled WGS sequence"/>
</dbReference>
<protein>
    <submittedName>
        <fullName evidence="3">Uncharacterized protein</fullName>
    </submittedName>
</protein>
<evidence type="ECO:0000313" key="3">
    <source>
        <dbReference type="EMBL" id="KAJ7226722.1"/>
    </source>
</evidence>
<reference evidence="3" key="1">
    <citation type="submission" date="2023-03" db="EMBL/GenBank/DDBJ databases">
        <title>Massive genome expansion in bonnet fungi (Mycena s.s.) driven by repeated elements and novel gene families across ecological guilds.</title>
        <authorList>
            <consortium name="Lawrence Berkeley National Laboratory"/>
            <person name="Harder C.B."/>
            <person name="Miyauchi S."/>
            <person name="Viragh M."/>
            <person name="Kuo A."/>
            <person name="Thoen E."/>
            <person name="Andreopoulos B."/>
            <person name="Lu D."/>
            <person name="Skrede I."/>
            <person name="Drula E."/>
            <person name="Henrissat B."/>
            <person name="Morin E."/>
            <person name="Kohler A."/>
            <person name="Barry K."/>
            <person name="LaButti K."/>
            <person name="Morin E."/>
            <person name="Salamov A."/>
            <person name="Lipzen A."/>
            <person name="Mereny Z."/>
            <person name="Hegedus B."/>
            <person name="Baldrian P."/>
            <person name="Stursova M."/>
            <person name="Weitz H."/>
            <person name="Taylor A."/>
            <person name="Grigoriev I.V."/>
            <person name="Nagy L.G."/>
            <person name="Martin F."/>
            <person name="Kauserud H."/>
        </authorList>
    </citation>
    <scope>NUCLEOTIDE SEQUENCE</scope>
    <source>
        <strain evidence="3">9144</strain>
    </source>
</reference>
<sequence length="189" mass="20423">MASNTDIELNVGNIRMSIHTSLSPGDTLSIQTNLASPSAPSVKLSLLPPVSTPMHQERVARKRTAVKRPRKITKRVKTSNSANPDAVTTDVSETEDSETDEVFYAARSSEDPSRPVRILRRVVHNLPIIISPGSKKQVIPADVPRPHPDALPVFIRPANMDRGLAVAEAARLCIEGDGMVAGPGKIKIE</sequence>
<evidence type="ECO:0000313" key="4">
    <source>
        <dbReference type="Proteomes" id="UP001219525"/>
    </source>
</evidence>
<evidence type="ECO:0000313" key="2">
    <source>
        <dbReference type="EMBL" id="KAJ7212665.1"/>
    </source>
</evidence>
<comment type="caution">
    <text evidence="3">The sequence shown here is derived from an EMBL/GenBank/DDBJ whole genome shotgun (WGS) entry which is preliminary data.</text>
</comment>
<name>A0AAD6YQM2_9AGAR</name>
<feature type="region of interest" description="Disordered" evidence="1">
    <location>
        <begin position="54"/>
        <end position="95"/>
    </location>
</feature>
<dbReference type="EMBL" id="JARJCW010000023">
    <property type="protein sequence ID" value="KAJ7212665.1"/>
    <property type="molecule type" value="Genomic_DNA"/>
</dbReference>
<accession>A0AAD6YQM2</accession>
<keyword evidence="4" id="KW-1185">Reference proteome</keyword>
<dbReference type="EMBL" id="JARJCW010000003">
    <property type="protein sequence ID" value="KAJ7226722.1"/>
    <property type="molecule type" value="Genomic_DNA"/>
</dbReference>
<gene>
    <name evidence="3" type="ORF">GGX14DRAFT_555313</name>
    <name evidence="2" type="ORF">GGX14DRAFT_564413</name>
</gene>
<dbReference type="AlphaFoldDB" id="A0AAD6YQM2"/>